<evidence type="ECO:0000313" key="1">
    <source>
        <dbReference type="EMBL" id="AYF78619.1"/>
    </source>
</evidence>
<reference evidence="1 2" key="1">
    <citation type="submission" date="2018-09" db="EMBL/GenBank/DDBJ databases">
        <title>Nocardia yunnanensis sp. nov., an actinomycete isolated from a soil sample.</title>
        <authorList>
            <person name="Zhang J."/>
        </authorList>
    </citation>
    <scope>NUCLEOTIDE SEQUENCE [LARGE SCALE GENOMIC DNA]</scope>
    <source>
        <strain evidence="1 2">CFHS0054</strain>
    </source>
</reference>
<proteinExistence type="predicted"/>
<dbReference type="KEGG" id="nyu:D7D52_01495"/>
<keyword evidence="2" id="KW-1185">Reference proteome</keyword>
<dbReference type="RefSeq" id="WP_120743702.1">
    <property type="nucleotide sequence ID" value="NZ_CP032568.1"/>
</dbReference>
<name>A0A386ZPJ3_9NOCA</name>
<accession>A0A386ZPJ3</accession>
<sequence>MPDPMRTKVCLCDSMSGSPVLSLFLVPEPRVPGASVLHVLEQAPLAAGPAGSTGPIPRPNPHLIDWLQAQAPPALRTRFLAFRSDTHDPRGVHAVLHDHFIADPGPIGLDADDPDELTRLALLPEHWLGARRIDDFHDHAVRTAMLAVYRHFGVDRRIPLMYHGYAEPEDGWFEVPAAQA</sequence>
<dbReference type="Proteomes" id="UP000267164">
    <property type="component" value="Chromosome"/>
</dbReference>
<dbReference type="OrthoDB" id="4540221at2"/>
<dbReference type="AlphaFoldDB" id="A0A386ZPJ3"/>
<evidence type="ECO:0000313" key="2">
    <source>
        <dbReference type="Proteomes" id="UP000267164"/>
    </source>
</evidence>
<organism evidence="1 2">
    <name type="scientific">Nocardia yunnanensis</name>
    <dbReference type="NCBI Taxonomy" id="2382165"/>
    <lineage>
        <taxon>Bacteria</taxon>
        <taxon>Bacillati</taxon>
        <taxon>Actinomycetota</taxon>
        <taxon>Actinomycetes</taxon>
        <taxon>Mycobacteriales</taxon>
        <taxon>Nocardiaceae</taxon>
        <taxon>Nocardia</taxon>
    </lineage>
</organism>
<gene>
    <name evidence="1" type="ORF">D7D52_01495</name>
</gene>
<protein>
    <submittedName>
        <fullName evidence="1">Uncharacterized protein</fullName>
    </submittedName>
</protein>
<dbReference type="EMBL" id="CP032568">
    <property type="protein sequence ID" value="AYF78619.1"/>
    <property type="molecule type" value="Genomic_DNA"/>
</dbReference>